<proteinExistence type="predicted"/>
<evidence type="ECO:0000313" key="1">
    <source>
        <dbReference type="EMBL" id="GAG32269.1"/>
    </source>
</evidence>
<feature type="non-terminal residue" evidence="1">
    <location>
        <position position="240"/>
    </location>
</feature>
<accession>X0WMQ3</accession>
<gene>
    <name evidence="1" type="ORF">S01H1_73862</name>
</gene>
<sequence>GYDEFIRRAKALQQGDTELFDQALAEMDDFAKGTYNADMATAIQRYRQLQSAGAELLYDEEVSGKKLTEDVDVGEHVWPGQDNPNAMAEAEASLAQMTDLFGQEIAKPKPTAKQAELIGKGELADLAVGTIEVTDALRHEATLYLAELAKKAKKNKNVKADLQAFYMGLRESYGAGVSDLFENSDNPMPEVTEAIKRARDGGPLFGQSSQEGDEGILFQKAEATDTPAFKKWFRDSKVVN</sequence>
<name>X0WMQ3_9ZZZZ</name>
<dbReference type="AlphaFoldDB" id="X0WMQ3"/>
<feature type="non-terminal residue" evidence="1">
    <location>
        <position position="1"/>
    </location>
</feature>
<dbReference type="EMBL" id="BARS01049376">
    <property type="protein sequence ID" value="GAG32269.1"/>
    <property type="molecule type" value="Genomic_DNA"/>
</dbReference>
<reference evidence="1" key="1">
    <citation type="journal article" date="2014" name="Front. Microbiol.">
        <title>High frequency of phylogenetically diverse reductive dehalogenase-homologous genes in deep subseafloor sedimentary metagenomes.</title>
        <authorList>
            <person name="Kawai M."/>
            <person name="Futagami T."/>
            <person name="Toyoda A."/>
            <person name="Takaki Y."/>
            <person name="Nishi S."/>
            <person name="Hori S."/>
            <person name="Arai W."/>
            <person name="Tsubouchi T."/>
            <person name="Morono Y."/>
            <person name="Uchiyama I."/>
            <person name="Ito T."/>
            <person name="Fujiyama A."/>
            <person name="Inagaki F."/>
            <person name="Takami H."/>
        </authorList>
    </citation>
    <scope>NUCLEOTIDE SEQUENCE</scope>
    <source>
        <strain evidence="1">Expedition CK06-06</strain>
    </source>
</reference>
<protein>
    <submittedName>
        <fullName evidence="1">Uncharacterized protein</fullName>
    </submittedName>
</protein>
<comment type="caution">
    <text evidence="1">The sequence shown here is derived from an EMBL/GenBank/DDBJ whole genome shotgun (WGS) entry which is preliminary data.</text>
</comment>
<organism evidence="1">
    <name type="scientific">marine sediment metagenome</name>
    <dbReference type="NCBI Taxonomy" id="412755"/>
    <lineage>
        <taxon>unclassified sequences</taxon>
        <taxon>metagenomes</taxon>
        <taxon>ecological metagenomes</taxon>
    </lineage>
</organism>